<name>A0A9P6GYF2_9MICR</name>
<sequence>TNFISHEDFKDNMSEPTNDYIDNLTTLVDPCLFSENIVFEPSISPIYLARMDRHTLVHLSKYEFEVGDKVLVAIDFDNNIKTKKLKLSSFYSNINEITEMLSNNRAKVKDPEGNLEVVHLSRLKKKLKNNNKPLLVLYL</sequence>
<dbReference type="AlphaFoldDB" id="A0A9P6GYF2"/>
<dbReference type="EMBL" id="SBJO01000457">
    <property type="protein sequence ID" value="KAF9760996.1"/>
    <property type="molecule type" value="Genomic_DNA"/>
</dbReference>
<evidence type="ECO:0000313" key="1">
    <source>
        <dbReference type="EMBL" id="KAF9760996.1"/>
    </source>
</evidence>
<protein>
    <submittedName>
        <fullName evidence="1">Uncharacterized protein</fullName>
    </submittedName>
</protein>
<evidence type="ECO:0000313" key="2">
    <source>
        <dbReference type="Proteomes" id="UP000740883"/>
    </source>
</evidence>
<keyword evidence="2" id="KW-1185">Reference proteome</keyword>
<organism evidence="1 2">
    <name type="scientific">Nosema granulosis</name>
    <dbReference type="NCBI Taxonomy" id="83296"/>
    <lineage>
        <taxon>Eukaryota</taxon>
        <taxon>Fungi</taxon>
        <taxon>Fungi incertae sedis</taxon>
        <taxon>Microsporidia</taxon>
        <taxon>Nosematidae</taxon>
        <taxon>Nosema</taxon>
    </lineage>
</organism>
<feature type="non-terminal residue" evidence="1">
    <location>
        <position position="1"/>
    </location>
</feature>
<gene>
    <name evidence="1" type="ORF">NGRA_2914</name>
</gene>
<comment type="caution">
    <text evidence="1">The sequence shown here is derived from an EMBL/GenBank/DDBJ whole genome shotgun (WGS) entry which is preliminary data.</text>
</comment>
<accession>A0A9P6GYF2</accession>
<proteinExistence type="predicted"/>
<dbReference type="Proteomes" id="UP000740883">
    <property type="component" value="Unassembled WGS sequence"/>
</dbReference>
<reference evidence="1 2" key="1">
    <citation type="journal article" date="2020" name="Genome Biol. Evol.">
        <title>Comparative genomics of strictly vertically transmitted, feminizing microsporidia endosymbionts of amphipod crustaceans.</title>
        <authorList>
            <person name="Cormier A."/>
            <person name="Chebbi M.A."/>
            <person name="Giraud I."/>
            <person name="Wattier R."/>
            <person name="Teixeira M."/>
            <person name="Gilbert C."/>
            <person name="Rigaud T."/>
            <person name="Cordaux R."/>
        </authorList>
    </citation>
    <scope>NUCLEOTIDE SEQUENCE [LARGE SCALE GENOMIC DNA]</scope>
    <source>
        <strain evidence="1 2">Ou3-Ou53</strain>
    </source>
</reference>